<proteinExistence type="predicted"/>
<evidence type="ECO:0000256" key="3">
    <source>
        <dbReference type="ARBA" id="ARBA00023163"/>
    </source>
</evidence>
<dbReference type="Pfam" id="PF12833">
    <property type="entry name" value="HTH_18"/>
    <property type="match status" value="1"/>
</dbReference>
<gene>
    <name evidence="5" type="ORF">FE784_24195</name>
</gene>
<keyword evidence="1" id="KW-0805">Transcription regulation</keyword>
<dbReference type="AlphaFoldDB" id="A0A5C4T3Q4"/>
<sequence>MDIYVRLRTGTYTIQPVAGRYVENRTGFINRMHSHPVYHLMYIAGGEGTFDVNHSVTRAATGMLYMISPNEPHRFEASQDRPMSNYAATFVLRDEDGKPADIPFFDLIEEYAGTPLPASVRRSPCSIPTYLQHEVAEGFRQAIEQGESPSRDVDTKLRIIGLIFRLADVMSRIGRAQSGRSQRSAVAKLLQFIETNLHRPLTLEELADHIHVTPNYLCRMFKRETGASPRQYVQRLRMEKAMERLVYTEETVYAIAEQLGYENASYFSRVFRAEQGVPPSVFRALEKG</sequence>
<dbReference type="EMBL" id="VDCQ01000039">
    <property type="protein sequence ID" value="TNJ63694.1"/>
    <property type="molecule type" value="Genomic_DNA"/>
</dbReference>
<dbReference type="OrthoDB" id="625043at2"/>
<dbReference type="SUPFAM" id="SSF46689">
    <property type="entry name" value="Homeodomain-like"/>
    <property type="match status" value="2"/>
</dbReference>
<dbReference type="SUPFAM" id="SSF51215">
    <property type="entry name" value="Regulatory protein AraC"/>
    <property type="match status" value="1"/>
</dbReference>
<dbReference type="Gene3D" id="1.10.10.60">
    <property type="entry name" value="Homeodomain-like"/>
    <property type="match status" value="2"/>
</dbReference>
<dbReference type="Pfam" id="PF02311">
    <property type="entry name" value="AraC_binding"/>
    <property type="match status" value="1"/>
</dbReference>
<name>A0A5C4T3Q4_9BACL</name>
<dbReference type="PROSITE" id="PS00041">
    <property type="entry name" value="HTH_ARAC_FAMILY_1"/>
    <property type="match status" value="1"/>
</dbReference>
<evidence type="ECO:0000259" key="4">
    <source>
        <dbReference type="PROSITE" id="PS01124"/>
    </source>
</evidence>
<dbReference type="InterPro" id="IPR009057">
    <property type="entry name" value="Homeodomain-like_sf"/>
</dbReference>
<protein>
    <submittedName>
        <fullName evidence="5">Helix-turn-helix domain-containing protein</fullName>
    </submittedName>
</protein>
<dbReference type="InterPro" id="IPR018060">
    <property type="entry name" value="HTH_AraC"/>
</dbReference>
<dbReference type="InterPro" id="IPR003313">
    <property type="entry name" value="AraC-bd"/>
</dbReference>
<evidence type="ECO:0000256" key="2">
    <source>
        <dbReference type="ARBA" id="ARBA00023125"/>
    </source>
</evidence>
<dbReference type="InterPro" id="IPR018062">
    <property type="entry name" value="HTH_AraC-typ_CS"/>
</dbReference>
<evidence type="ECO:0000313" key="5">
    <source>
        <dbReference type="EMBL" id="TNJ63694.1"/>
    </source>
</evidence>
<dbReference type="InterPro" id="IPR014710">
    <property type="entry name" value="RmlC-like_jellyroll"/>
</dbReference>
<evidence type="ECO:0000256" key="1">
    <source>
        <dbReference type="ARBA" id="ARBA00023015"/>
    </source>
</evidence>
<keyword evidence="2" id="KW-0238">DNA-binding</keyword>
<dbReference type="GO" id="GO:0043565">
    <property type="term" value="F:sequence-specific DNA binding"/>
    <property type="evidence" value="ECO:0007669"/>
    <property type="project" value="InterPro"/>
</dbReference>
<comment type="caution">
    <text evidence="5">The sequence shown here is derived from an EMBL/GenBank/DDBJ whole genome shotgun (WGS) entry which is preliminary data.</text>
</comment>
<dbReference type="Proteomes" id="UP000307943">
    <property type="component" value="Unassembled WGS sequence"/>
</dbReference>
<dbReference type="RefSeq" id="WP_139604834.1">
    <property type="nucleotide sequence ID" value="NZ_VDCQ01000039.1"/>
</dbReference>
<dbReference type="SMART" id="SM00342">
    <property type="entry name" value="HTH_ARAC"/>
    <property type="match status" value="1"/>
</dbReference>
<keyword evidence="6" id="KW-1185">Reference proteome</keyword>
<keyword evidence="3" id="KW-0804">Transcription</keyword>
<dbReference type="InterPro" id="IPR037923">
    <property type="entry name" value="HTH-like"/>
</dbReference>
<dbReference type="GO" id="GO:0003700">
    <property type="term" value="F:DNA-binding transcription factor activity"/>
    <property type="evidence" value="ECO:0007669"/>
    <property type="project" value="InterPro"/>
</dbReference>
<reference evidence="5 6" key="1">
    <citation type="submission" date="2019-05" db="EMBL/GenBank/DDBJ databases">
        <title>We sequenced the genome of Paenibacillus hemerocallicola KCTC 33185 for further insight into its adaptation and study the phylogeny of Paenibacillus.</title>
        <authorList>
            <person name="Narsing Rao M.P."/>
        </authorList>
    </citation>
    <scope>NUCLEOTIDE SEQUENCE [LARGE SCALE GENOMIC DNA]</scope>
    <source>
        <strain evidence="5 6">KCTC 33185</strain>
    </source>
</reference>
<dbReference type="PRINTS" id="PR00032">
    <property type="entry name" value="HTHARAC"/>
</dbReference>
<accession>A0A5C4T3Q4</accession>
<organism evidence="5 6">
    <name type="scientific">Paenibacillus hemerocallicola</name>
    <dbReference type="NCBI Taxonomy" id="1172614"/>
    <lineage>
        <taxon>Bacteria</taxon>
        <taxon>Bacillati</taxon>
        <taxon>Bacillota</taxon>
        <taxon>Bacilli</taxon>
        <taxon>Bacillales</taxon>
        <taxon>Paenibacillaceae</taxon>
        <taxon>Paenibacillus</taxon>
    </lineage>
</organism>
<dbReference type="PANTHER" id="PTHR43280">
    <property type="entry name" value="ARAC-FAMILY TRANSCRIPTIONAL REGULATOR"/>
    <property type="match status" value="1"/>
</dbReference>
<dbReference type="InterPro" id="IPR020449">
    <property type="entry name" value="Tscrpt_reg_AraC-type_HTH"/>
</dbReference>
<dbReference type="PANTHER" id="PTHR43280:SF2">
    <property type="entry name" value="HTH-TYPE TRANSCRIPTIONAL REGULATOR EXSA"/>
    <property type="match status" value="1"/>
</dbReference>
<dbReference type="Gene3D" id="2.60.120.10">
    <property type="entry name" value="Jelly Rolls"/>
    <property type="match status" value="1"/>
</dbReference>
<feature type="domain" description="HTH araC/xylS-type" evidence="4">
    <location>
        <begin position="187"/>
        <end position="285"/>
    </location>
</feature>
<dbReference type="PROSITE" id="PS01124">
    <property type="entry name" value="HTH_ARAC_FAMILY_2"/>
    <property type="match status" value="1"/>
</dbReference>
<evidence type="ECO:0000313" key="6">
    <source>
        <dbReference type="Proteomes" id="UP000307943"/>
    </source>
</evidence>